<evidence type="ECO:0000313" key="2">
    <source>
        <dbReference type="EMBL" id="KHN32031.1"/>
    </source>
</evidence>
<dbReference type="EMBL" id="KN650338">
    <property type="protein sequence ID" value="KHN32031.1"/>
    <property type="molecule type" value="Genomic_DNA"/>
</dbReference>
<proteinExistence type="predicted"/>
<protein>
    <submittedName>
        <fullName evidence="2">Uncharacterized protein</fullName>
    </submittedName>
</protein>
<reference evidence="2" key="1">
    <citation type="submission" date="2014-07" db="EMBL/GenBank/DDBJ databases">
        <title>Identification of a novel salt tolerance gene in wild soybean by whole-genome sequencing.</title>
        <authorList>
            <person name="Lam H.-M."/>
            <person name="Qi X."/>
            <person name="Li M.-W."/>
            <person name="Liu X."/>
            <person name="Xie M."/>
            <person name="Ni M."/>
            <person name="Xu X."/>
        </authorList>
    </citation>
    <scope>NUCLEOTIDE SEQUENCE [LARGE SCALE GENOMIC DNA]</scope>
    <source>
        <tissue evidence="2">Root</tissue>
    </source>
</reference>
<keyword evidence="1" id="KW-0732">Signal</keyword>
<dbReference type="AlphaFoldDB" id="A0A0B2RC90"/>
<feature type="signal peptide" evidence="1">
    <location>
        <begin position="1"/>
        <end position="19"/>
    </location>
</feature>
<organism evidence="2">
    <name type="scientific">Glycine soja</name>
    <name type="common">Wild soybean</name>
    <dbReference type="NCBI Taxonomy" id="3848"/>
    <lineage>
        <taxon>Eukaryota</taxon>
        <taxon>Viridiplantae</taxon>
        <taxon>Streptophyta</taxon>
        <taxon>Embryophyta</taxon>
        <taxon>Tracheophyta</taxon>
        <taxon>Spermatophyta</taxon>
        <taxon>Magnoliopsida</taxon>
        <taxon>eudicotyledons</taxon>
        <taxon>Gunneridae</taxon>
        <taxon>Pentapetalae</taxon>
        <taxon>rosids</taxon>
        <taxon>fabids</taxon>
        <taxon>Fabales</taxon>
        <taxon>Fabaceae</taxon>
        <taxon>Papilionoideae</taxon>
        <taxon>50 kb inversion clade</taxon>
        <taxon>NPAAA clade</taxon>
        <taxon>indigoferoid/millettioid clade</taxon>
        <taxon>Phaseoleae</taxon>
        <taxon>Glycine</taxon>
        <taxon>Glycine subgen. Soja</taxon>
    </lineage>
</organism>
<evidence type="ECO:0000256" key="1">
    <source>
        <dbReference type="SAM" id="SignalP"/>
    </source>
</evidence>
<sequence length="75" mass="7823">MITALALQLPALCTLQVNANISACLGEQVDMPATSHSQVSFGTKNNSTGIALPHFSVPPIQTMMGSDLEVAQPLT</sequence>
<gene>
    <name evidence="2" type="ORF">glysoja_034894</name>
</gene>
<feature type="chain" id="PRO_5002076927" evidence="1">
    <location>
        <begin position="20"/>
        <end position="75"/>
    </location>
</feature>
<name>A0A0B2RC90_GLYSO</name>
<accession>A0A0B2RC90</accession>
<dbReference type="Proteomes" id="UP000053555">
    <property type="component" value="Unassembled WGS sequence"/>
</dbReference>